<dbReference type="OrthoDB" id="1623608at2"/>
<gene>
    <name evidence="3" type="ORF">ATJ97_1564</name>
</gene>
<keyword evidence="1" id="KW-0472">Membrane</keyword>
<keyword evidence="1" id="KW-1133">Transmembrane helix</keyword>
<dbReference type="EMBL" id="PDJI01000004">
    <property type="protein sequence ID" value="PFG39069.1"/>
    <property type="molecule type" value="Genomic_DNA"/>
</dbReference>
<keyword evidence="1" id="KW-0812">Transmembrane</keyword>
<evidence type="ECO:0000256" key="1">
    <source>
        <dbReference type="SAM" id="Phobius"/>
    </source>
</evidence>
<accession>A0A2A9ELH3</accession>
<comment type="caution">
    <text evidence="3">The sequence shown here is derived from an EMBL/GenBank/DDBJ whole genome shotgun (WGS) entry which is preliminary data.</text>
</comment>
<organism evidence="3 4">
    <name type="scientific">Georgenia soli</name>
    <dbReference type="NCBI Taxonomy" id="638953"/>
    <lineage>
        <taxon>Bacteria</taxon>
        <taxon>Bacillati</taxon>
        <taxon>Actinomycetota</taxon>
        <taxon>Actinomycetes</taxon>
        <taxon>Micrococcales</taxon>
        <taxon>Bogoriellaceae</taxon>
        <taxon>Georgenia</taxon>
    </lineage>
</organism>
<evidence type="ECO:0000313" key="3">
    <source>
        <dbReference type="EMBL" id="PFG39069.1"/>
    </source>
</evidence>
<reference evidence="3 4" key="1">
    <citation type="submission" date="2017-10" db="EMBL/GenBank/DDBJ databases">
        <title>Sequencing the genomes of 1000 actinobacteria strains.</title>
        <authorList>
            <person name="Klenk H.-P."/>
        </authorList>
    </citation>
    <scope>NUCLEOTIDE SEQUENCE [LARGE SCALE GENOMIC DNA]</scope>
    <source>
        <strain evidence="3 4">DSM 21838</strain>
    </source>
</reference>
<dbReference type="AlphaFoldDB" id="A0A2A9ELH3"/>
<sequence length="148" mass="16165">MDVAALVLAGVGAVFALVAAGVNHFLVTRMERLCTAVTDGSVVRIVRSSDMYYPVIRYEVADRVYDRRKQVTVNKGTTFRVGARTHGHVDVGYDVGEQVRVRYDPDRPTRWFIEGDTQTRTFVKIFGLVGALFLSLGALAGIAALTGA</sequence>
<protein>
    <submittedName>
        <fullName evidence="3">Uncharacterized protein DUF3592</fullName>
    </submittedName>
</protein>
<dbReference type="Pfam" id="PF12158">
    <property type="entry name" value="DUF3592"/>
    <property type="match status" value="1"/>
</dbReference>
<feature type="domain" description="DUF3592" evidence="2">
    <location>
        <begin position="43"/>
        <end position="116"/>
    </location>
</feature>
<name>A0A2A9ELH3_9MICO</name>
<evidence type="ECO:0000313" key="4">
    <source>
        <dbReference type="Proteomes" id="UP000222106"/>
    </source>
</evidence>
<dbReference type="RefSeq" id="WP_098483234.1">
    <property type="nucleotide sequence ID" value="NZ_PDJI01000004.1"/>
</dbReference>
<dbReference type="Proteomes" id="UP000222106">
    <property type="component" value="Unassembled WGS sequence"/>
</dbReference>
<keyword evidence="4" id="KW-1185">Reference proteome</keyword>
<dbReference type="InterPro" id="IPR021994">
    <property type="entry name" value="DUF3592"/>
</dbReference>
<feature type="transmembrane region" description="Helical" evidence="1">
    <location>
        <begin position="125"/>
        <end position="145"/>
    </location>
</feature>
<proteinExistence type="predicted"/>
<evidence type="ECO:0000259" key="2">
    <source>
        <dbReference type="Pfam" id="PF12158"/>
    </source>
</evidence>